<name>A0A372LNL4_9BACI</name>
<keyword evidence="1" id="KW-0732">Signal</keyword>
<reference evidence="3 4" key="1">
    <citation type="submission" date="2018-08" db="EMBL/GenBank/DDBJ databases">
        <title>Bacillus chawlae sp. nov., Bacillus glennii sp. nov., and Bacillus saganii sp. nov. Isolated from the Vehicle Assembly Building at Kennedy Space Center where the Viking Spacecraft were Assembled.</title>
        <authorList>
            <person name="Seuylemezian A."/>
            <person name="Vaishampayan P."/>
        </authorList>
    </citation>
    <scope>NUCLEOTIDE SEQUENCE [LARGE SCALE GENOMIC DNA]</scope>
    <source>
        <strain evidence="3 4">V47-23a</strain>
    </source>
</reference>
<dbReference type="InterPro" id="IPR045136">
    <property type="entry name" value="Iah1-like"/>
</dbReference>
<organism evidence="3 4">
    <name type="scientific">Peribacillus saganii</name>
    <dbReference type="NCBI Taxonomy" id="2303992"/>
    <lineage>
        <taxon>Bacteria</taxon>
        <taxon>Bacillati</taxon>
        <taxon>Bacillota</taxon>
        <taxon>Bacilli</taxon>
        <taxon>Bacillales</taxon>
        <taxon>Bacillaceae</taxon>
        <taxon>Peribacillus</taxon>
    </lineage>
</organism>
<dbReference type="InterPro" id="IPR013830">
    <property type="entry name" value="SGNH_hydro"/>
</dbReference>
<evidence type="ECO:0000259" key="2">
    <source>
        <dbReference type="Pfam" id="PF13472"/>
    </source>
</evidence>
<dbReference type="PANTHER" id="PTHR14209">
    <property type="entry name" value="ISOAMYL ACETATE-HYDROLYZING ESTERASE 1"/>
    <property type="match status" value="1"/>
</dbReference>
<dbReference type="Gene3D" id="3.40.50.1110">
    <property type="entry name" value="SGNH hydrolase"/>
    <property type="match status" value="1"/>
</dbReference>
<dbReference type="PANTHER" id="PTHR14209:SF19">
    <property type="entry name" value="ISOAMYL ACETATE-HYDROLYZING ESTERASE 1 HOMOLOG"/>
    <property type="match status" value="1"/>
</dbReference>
<dbReference type="GO" id="GO:0016787">
    <property type="term" value="F:hydrolase activity"/>
    <property type="evidence" value="ECO:0007669"/>
    <property type="project" value="UniProtKB-KW"/>
</dbReference>
<feature type="chain" id="PRO_5039014593" evidence="1">
    <location>
        <begin position="24"/>
        <end position="233"/>
    </location>
</feature>
<dbReference type="EMBL" id="QVTE01000030">
    <property type="protein sequence ID" value="RFU68951.1"/>
    <property type="molecule type" value="Genomic_DNA"/>
</dbReference>
<dbReference type="RefSeq" id="WP_117326741.1">
    <property type="nucleotide sequence ID" value="NZ_QVTE01000030.1"/>
</dbReference>
<protein>
    <submittedName>
        <fullName evidence="3">SGNH/GDSL hydrolase family protein</fullName>
    </submittedName>
</protein>
<dbReference type="InterPro" id="IPR036514">
    <property type="entry name" value="SGNH_hydro_sf"/>
</dbReference>
<dbReference type="SUPFAM" id="SSF52266">
    <property type="entry name" value="SGNH hydrolase"/>
    <property type="match status" value="1"/>
</dbReference>
<feature type="domain" description="SGNH hydrolase-type esterase" evidence="2">
    <location>
        <begin position="31"/>
        <end position="220"/>
    </location>
</feature>
<feature type="signal peptide" evidence="1">
    <location>
        <begin position="1"/>
        <end position="23"/>
    </location>
</feature>
<dbReference type="AlphaFoldDB" id="A0A372LNL4"/>
<dbReference type="OrthoDB" id="388542at2"/>
<sequence length="233" mass="25705">MRKLIMSCIAVSFLLLSIVSARADAAGFVGFGDSNTAGTYFQSYGYNLNHRWVVLTGAVNAGISGNHTNQAMKRFNSDVIGKKPASVSIMFGQNDGLLLDNGRPQVDKAKFEQNITSMVTQLKAKKIKVLLMTSIPVHQTLYYLKYPEKKQLYVDKGGIRLWLNSYNEVIRKVAKAQKVQLVDNYANAWIKAGGGAGSDAQLTKSGLIAPDGFHWTPKGHSMMAYSIKYYLAR</sequence>
<dbReference type="Pfam" id="PF13472">
    <property type="entry name" value="Lipase_GDSL_2"/>
    <property type="match status" value="1"/>
</dbReference>
<dbReference type="Proteomes" id="UP000264541">
    <property type="component" value="Unassembled WGS sequence"/>
</dbReference>
<keyword evidence="3" id="KW-0378">Hydrolase</keyword>
<keyword evidence="4" id="KW-1185">Reference proteome</keyword>
<evidence type="ECO:0000313" key="3">
    <source>
        <dbReference type="EMBL" id="RFU68951.1"/>
    </source>
</evidence>
<proteinExistence type="predicted"/>
<gene>
    <name evidence="3" type="ORF">D0469_10715</name>
</gene>
<evidence type="ECO:0000256" key="1">
    <source>
        <dbReference type="SAM" id="SignalP"/>
    </source>
</evidence>
<evidence type="ECO:0000313" key="4">
    <source>
        <dbReference type="Proteomes" id="UP000264541"/>
    </source>
</evidence>
<accession>A0A372LNL4</accession>
<comment type="caution">
    <text evidence="3">The sequence shown here is derived from an EMBL/GenBank/DDBJ whole genome shotgun (WGS) entry which is preliminary data.</text>
</comment>